<dbReference type="Proteomes" id="UP000504606">
    <property type="component" value="Unplaced"/>
</dbReference>
<proteinExistence type="predicted"/>
<feature type="compositionally biased region" description="Acidic residues" evidence="1">
    <location>
        <begin position="62"/>
        <end position="76"/>
    </location>
</feature>
<organism evidence="3 4">
    <name type="scientific">Frankliniella occidentalis</name>
    <name type="common">Western flower thrips</name>
    <name type="synonym">Euthrips occidentalis</name>
    <dbReference type="NCBI Taxonomy" id="133901"/>
    <lineage>
        <taxon>Eukaryota</taxon>
        <taxon>Metazoa</taxon>
        <taxon>Ecdysozoa</taxon>
        <taxon>Arthropoda</taxon>
        <taxon>Hexapoda</taxon>
        <taxon>Insecta</taxon>
        <taxon>Pterygota</taxon>
        <taxon>Neoptera</taxon>
        <taxon>Paraneoptera</taxon>
        <taxon>Thysanoptera</taxon>
        <taxon>Terebrantia</taxon>
        <taxon>Thripoidea</taxon>
        <taxon>Thripidae</taxon>
        <taxon>Frankliniella</taxon>
    </lineage>
</organism>
<feature type="chain" id="PRO_5039439160" evidence="2">
    <location>
        <begin position="21"/>
        <end position="141"/>
    </location>
</feature>
<evidence type="ECO:0000256" key="2">
    <source>
        <dbReference type="SAM" id="SignalP"/>
    </source>
</evidence>
<keyword evidence="3" id="KW-1185">Reference proteome</keyword>
<sequence length="141" mass="14633">MAPRVVLAIAVLVAAGTCAASDTTTTASSTTAASTLGDAEVRAQAAPAVAAPLDEATLAYEEDEHADNETSADDPGDPGRQGRFIHWMSRGDSSRGPHPTMATFSQRASQLGDILRRAAKFLSAFASAQTRKGLALINSIY</sequence>
<accession>A0A9C6X8Y9</accession>
<gene>
    <name evidence="4" type="primary">LOC113210432</name>
</gene>
<dbReference type="AlphaFoldDB" id="A0A9C6X8Y9"/>
<feature type="signal peptide" evidence="2">
    <location>
        <begin position="1"/>
        <end position="20"/>
    </location>
</feature>
<feature type="region of interest" description="Disordered" evidence="1">
    <location>
        <begin position="62"/>
        <end position="100"/>
    </location>
</feature>
<evidence type="ECO:0000313" key="4">
    <source>
        <dbReference type="RefSeq" id="XP_052131435.1"/>
    </source>
</evidence>
<keyword evidence="2" id="KW-0732">Signal</keyword>
<dbReference type="KEGG" id="foc:113210432"/>
<reference evidence="4" key="1">
    <citation type="submission" date="2025-08" db="UniProtKB">
        <authorList>
            <consortium name="RefSeq"/>
        </authorList>
    </citation>
    <scope>IDENTIFICATION</scope>
    <source>
        <tissue evidence="4">Whole organism</tissue>
    </source>
</reference>
<protein>
    <submittedName>
        <fullName evidence="4">Uncharacterized protein LOC113210432</fullName>
    </submittedName>
</protein>
<dbReference type="RefSeq" id="XP_052131435.1">
    <property type="nucleotide sequence ID" value="XM_052275475.1"/>
</dbReference>
<evidence type="ECO:0000313" key="3">
    <source>
        <dbReference type="Proteomes" id="UP000504606"/>
    </source>
</evidence>
<dbReference type="GeneID" id="113210432"/>
<name>A0A9C6X8Y9_FRAOC</name>
<evidence type="ECO:0000256" key="1">
    <source>
        <dbReference type="SAM" id="MobiDB-lite"/>
    </source>
</evidence>